<keyword evidence="1" id="KW-0472">Membrane</keyword>
<sequence length="37" mass="4380">MTIHQKWEKFVSLLSQGIYLLVVIYNRLVNASNLFIK</sequence>
<protein>
    <submittedName>
        <fullName evidence="2">Uncharacterized protein</fullName>
    </submittedName>
</protein>
<feature type="transmembrane region" description="Helical" evidence="1">
    <location>
        <begin position="17"/>
        <end position="36"/>
    </location>
</feature>
<dbReference type="Proteomes" id="UP000020773">
    <property type="component" value="Unassembled WGS sequence"/>
</dbReference>
<proteinExistence type="predicted"/>
<keyword evidence="1" id="KW-1133">Transmembrane helix</keyword>
<keyword evidence="1" id="KW-0812">Transmembrane</keyword>
<gene>
    <name evidence="2" type="ORF">M125_5811</name>
</gene>
<dbReference type="EMBL" id="JGDB01000420">
    <property type="protein sequence ID" value="EXY87566.1"/>
    <property type="molecule type" value="Genomic_DNA"/>
</dbReference>
<comment type="caution">
    <text evidence="2">The sequence shown here is derived from an EMBL/GenBank/DDBJ whole genome shotgun (WGS) entry which is preliminary data.</text>
</comment>
<evidence type="ECO:0000313" key="2">
    <source>
        <dbReference type="EMBL" id="EXY87566.1"/>
    </source>
</evidence>
<name>A0A015UX22_BACFG</name>
<reference evidence="2 3" key="1">
    <citation type="submission" date="2014-02" db="EMBL/GenBank/DDBJ databases">
        <authorList>
            <person name="Sears C."/>
            <person name="Carroll K."/>
            <person name="Sack B.R."/>
            <person name="Qadri F."/>
            <person name="Myers L.L."/>
            <person name="Chung G.-T."/>
            <person name="Escheverria P."/>
            <person name="Fraser C.M."/>
            <person name="Sadzewicz L."/>
            <person name="Shefchek K.A."/>
            <person name="Tallon L."/>
            <person name="Das S.P."/>
            <person name="Daugherty S."/>
            <person name="Mongodin E.F."/>
        </authorList>
    </citation>
    <scope>NUCLEOTIDE SEQUENCE [LARGE SCALE GENOMIC DNA]</scope>
    <source>
        <strain evidence="3">3998T(B)3</strain>
    </source>
</reference>
<accession>A0A015UX22</accession>
<evidence type="ECO:0000256" key="1">
    <source>
        <dbReference type="SAM" id="Phobius"/>
    </source>
</evidence>
<evidence type="ECO:0000313" key="3">
    <source>
        <dbReference type="Proteomes" id="UP000020773"/>
    </source>
</evidence>
<organism evidence="2 3">
    <name type="scientific">Bacteroides fragilis str. 3998T(B)3</name>
    <dbReference type="NCBI Taxonomy" id="1339316"/>
    <lineage>
        <taxon>Bacteria</taxon>
        <taxon>Pseudomonadati</taxon>
        <taxon>Bacteroidota</taxon>
        <taxon>Bacteroidia</taxon>
        <taxon>Bacteroidales</taxon>
        <taxon>Bacteroidaceae</taxon>
        <taxon>Bacteroides</taxon>
    </lineage>
</organism>
<dbReference type="AlphaFoldDB" id="A0A015UX22"/>
<dbReference type="PATRIC" id="fig|1339316.3.peg.5444"/>